<dbReference type="InterPro" id="IPR007712">
    <property type="entry name" value="RelE/ParE_toxin"/>
</dbReference>
<dbReference type="InterPro" id="IPR051803">
    <property type="entry name" value="TA_system_RelE-like_toxin"/>
</dbReference>
<dbReference type="NCBIfam" id="TIGR02385">
    <property type="entry name" value="RelE_StbE"/>
    <property type="match status" value="1"/>
</dbReference>
<dbReference type="EMBL" id="CP002028">
    <property type="protein sequence ID" value="ADG81414.1"/>
    <property type="molecule type" value="Genomic_DNA"/>
</dbReference>
<dbReference type="RefSeq" id="WP_013119437.1">
    <property type="nucleotide sequence ID" value="NC_014152.1"/>
</dbReference>
<accession>D5XB94</accession>
<evidence type="ECO:0000256" key="1">
    <source>
        <dbReference type="ARBA" id="ARBA00006226"/>
    </source>
</evidence>
<protein>
    <submittedName>
        <fullName evidence="3">Addiction module toxin, RelE/StbE family</fullName>
    </submittedName>
</protein>
<dbReference type="AlphaFoldDB" id="D5XB94"/>
<dbReference type="HOGENOM" id="CLU_147162_6_0_9"/>
<dbReference type="OrthoDB" id="9806083at2"/>
<proteinExistence type="inferred from homology"/>
<reference evidence="3 4" key="1">
    <citation type="submission" date="2010-05" db="EMBL/GenBank/DDBJ databases">
        <title>Complete sequence of Thermincola sp. JR.</title>
        <authorList>
            <consortium name="US DOE Joint Genome Institute"/>
            <person name="Lucas S."/>
            <person name="Copeland A."/>
            <person name="Lapidus A."/>
            <person name="Cheng J.-F."/>
            <person name="Bruce D."/>
            <person name="Goodwin L."/>
            <person name="Pitluck S."/>
            <person name="Chertkov O."/>
            <person name="Detter J.C."/>
            <person name="Han C."/>
            <person name="Tapia R."/>
            <person name="Land M."/>
            <person name="Hauser L."/>
            <person name="Kyrpides N."/>
            <person name="Mikhailova N."/>
            <person name="Hazen T.C."/>
            <person name="Woyke T."/>
        </authorList>
    </citation>
    <scope>NUCLEOTIDE SEQUENCE [LARGE SCALE GENOMIC DNA]</scope>
    <source>
        <strain evidence="3 4">JR</strain>
    </source>
</reference>
<sequence>MVNLKISPKAQKDMLEIKEYISEELSNPTAATNMLAKITKRFRDLMEFPLIGAPLSSVIKIETSYRYLVCGQYTAFYRYENDTVYVDRVLYGRRDFMRILFGDAAEEEDN</sequence>
<gene>
    <name evidence="3" type="ordered locus">TherJR_0533</name>
</gene>
<evidence type="ECO:0000313" key="3">
    <source>
        <dbReference type="EMBL" id="ADG81414.1"/>
    </source>
</evidence>
<name>D5XB94_THEPJ</name>
<organism evidence="3 4">
    <name type="scientific">Thermincola potens (strain JR)</name>
    <dbReference type="NCBI Taxonomy" id="635013"/>
    <lineage>
        <taxon>Bacteria</taxon>
        <taxon>Bacillati</taxon>
        <taxon>Bacillota</taxon>
        <taxon>Clostridia</taxon>
        <taxon>Eubacteriales</taxon>
        <taxon>Thermincolaceae</taxon>
        <taxon>Thermincola</taxon>
    </lineage>
</organism>
<dbReference type="KEGG" id="tjr:TherJR_0533"/>
<dbReference type="STRING" id="635013.TherJR_0533"/>
<comment type="similarity">
    <text evidence="1">Belongs to the RelE toxin family.</text>
</comment>
<dbReference type="Proteomes" id="UP000002377">
    <property type="component" value="Chromosome"/>
</dbReference>
<dbReference type="eggNOG" id="COG3668">
    <property type="taxonomic scope" value="Bacteria"/>
</dbReference>
<evidence type="ECO:0000313" key="4">
    <source>
        <dbReference type="Proteomes" id="UP000002377"/>
    </source>
</evidence>
<keyword evidence="2" id="KW-1277">Toxin-antitoxin system</keyword>
<dbReference type="Pfam" id="PF05016">
    <property type="entry name" value="ParE_toxin"/>
    <property type="match status" value="1"/>
</dbReference>
<evidence type="ECO:0000256" key="2">
    <source>
        <dbReference type="ARBA" id="ARBA00022649"/>
    </source>
</evidence>
<dbReference type="PANTHER" id="PTHR33755">
    <property type="entry name" value="TOXIN PARE1-RELATED"/>
    <property type="match status" value="1"/>
</dbReference>
<dbReference type="InterPro" id="IPR035093">
    <property type="entry name" value="RelE/ParE_toxin_dom_sf"/>
</dbReference>
<keyword evidence="4" id="KW-1185">Reference proteome</keyword>
<dbReference type="Gene3D" id="3.30.2310.20">
    <property type="entry name" value="RelE-like"/>
    <property type="match status" value="1"/>
</dbReference>